<proteinExistence type="predicted"/>
<evidence type="ECO:0000313" key="2">
    <source>
        <dbReference type="EMBL" id="EER15929.1"/>
    </source>
</evidence>
<organism evidence="3">
    <name type="scientific">Perkinsus marinus (strain ATCC 50983 / TXsc)</name>
    <dbReference type="NCBI Taxonomy" id="423536"/>
    <lineage>
        <taxon>Eukaryota</taxon>
        <taxon>Sar</taxon>
        <taxon>Alveolata</taxon>
        <taxon>Perkinsozoa</taxon>
        <taxon>Perkinsea</taxon>
        <taxon>Perkinsida</taxon>
        <taxon>Perkinsidae</taxon>
        <taxon>Perkinsus</taxon>
    </lineage>
</organism>
<accession>C5KH67</accession>
<evidence type="ECO:0000259" key="1">
    <source>
        <dbReference type="PROSITE" id="PS50404"/>
    </source>
</evidence>
<dbReference type="GO" id="GO:0016740">
    <property type="term" value="F:transferase activity"/>
    <property type="evidence" value="ECO:0007669"/>
    <property type="project" value="UniProtKB-KW"/>
</dbReference>
<dbReference type="InterPro" id="IPR050983">
    <property type="entry name" value="GST_Omega/HSP26"/>
</dbReference>
<protein>
    <submittedName>
        <fullName evidence="2">Glutathione S-transferase 103-1A, putative</fullName>
    </submittedName>
</protein>
<dbReference type="OMA" id="RIALEWY"/>
<dbReference type="Gene3D" id="1.20.1050.10">
    <property type="match status" value="1"/>
</dbReference>
<dbReference type="SUPFAM" id="SSF47616">
    <property type="entry name" value="GST C-terminal domain-like"/>
    <property type="match status" value="1"/>
</dbReference>
<dbReference type="EMBL" id="GG673069">
    <property type="protein sequence ID" value="EER15929.1"/>
    <property type="molecule type" value="Genomic_DNA"/>
</dbReference>
<dbReference type="OrthoDB" id="4951845at2759"/>
<dbReference type="InParanoid" id="C5KH67"/>
<dbReference type="Gene3D" id="3.40.30.10">
    <property type="entry name" value="Glutaredoxin"/>
    <property type="match status" value="1"/>
</dbReference>
<keyword evidence="3" id="KW-1185">Reference proteome</keyword>
<dbReference type="InterPro" id="IPR004045">
    <property type="entry name" value="Glutathione_S-Trfase_N"/>
</dbReference>
<dbReference type="AlphaFoldDB" id="C5KH67"/>
<dbReference type="CDD" id="cd00570">
    <property type="entry name" value="GST_N_family"/>
    <property type="match status" value="1"/>
</dbReference>
<dbReference type="PROSITE" id="PS50404">
    <property type="entry name" value="GST_NTER"/>
    <property type="match status" value="1"/>
</dbReference>
<dbReference type="PANTHER" id="PTHR43968:SF6">
    <property type="entry name" value="GLUTATHIONE S-TRANSFERASE OMEGA"/>
    <property type="match status" value="1"/>
</dbReference>
<dbReference type="InterPro" id="IPR040079">
    <property type="entry name" value="Glutathione_S-Trfase"/>
</dbReference>
<dbReference type="GO" id="GO:0005737">
    <property type="term" value="C:cytoplasm"/>
    <property type="evidence" value="ECO:0007669"/>
    <property type="project" value="TreeGrafter"/>
</dbReference>
<dbReference type="SFLD" id="SFLDS00019">
    <property type="entry name" value="Glutathione_Transferase_(cytos"/>
    <property type="match status" value="1"/>
</dbReference>
<keyword evidence="2" id="KW-0808">Transferase</keyword>
<evidence type="ECO:0000313" key="3">
    <source>
        <dbReference type="Proteomes" id="UP000007800"/>
    </source>
</evidence>
<dbReference type="SUPFAM" id="SSF52833">
    <property type="entry name" value="Thioredoxin-like"/>
    <property type="match status" value="1"/>
</dbReference>
<feature type="domain" description="GST N-terminal" evidence="1">
    <location>
        <begin position="10"/>
        <end position="98"/>
    </location>
</feature>
<sequence>MTIDEQPKSPQLRFLTAFFCPYAQRARIALEWYKLPYEHIECLSPGPDGYTKHLLLLETNPKGLVPTLIVDHSDGRREIVVESLDIIEYLDTIARGMGLPIQPLVPEDRKERRRLRKAAQIYNASFCDRFIQCFRRNRPDRFSDMIAALENFSSEMLGPFYNGASLCIVDVALYPFAYATSVLGASKGPDFTLSRDNHPQLGKYFDWLSKMSELAVVKQTLMPPRQLIQTYDHLTKLSTAQGKPSRRVNDAKLESTTRLTHSSKL</sequence>
<dbReference type="RefSeq" id="XP_002784133.1">
    <property type="nucleotide sequence ID" value="XM_002784087.1"/>
</dbReference>
<dbReference type="PANTHER" id="PTHR43968">
    <property type="match status" value="1"/>
</dbReference>
<gene>
    <name evidence="2" type="ORF">Pmar_PMAR003387</name>
</gene>
<dbReference type="Proteomes" id="UP000007800">
    <property type="component" value="Unassembled WGS sequence"/>
</dbReference>
<dbReference type="InterPro" id="IPR036249">
    <property type="entry name" value="Thioredoxin-like_sf"/>
</dbReference>
<name>C5KH67_PERM5</name>
<dbReference type="GeneID" id="9060765"/>
<dbReference type="Pfam" id="PF13409">
    <property type="entry name" value="GST_N_2"/>
    <property type="match status" value="1"/>
</dbReference>
<dbReference type="InterPro" id="IPR036282">
    <property type="entry name" value="Glutathione-S-Trfase_C_sf"/>
</dbReference>
<reference evidence="2 3" key="1">
    <citation type="submission" date="2008-07" db="EMBL/GenBank/DDBJ databases">
        <authorList>
            <person name="El-Sayed N."/>
            <person name="Caler E."/>
            <person name="Inman J."/>
            <person name="Amedeo P."/>
            <person name="Hass B."/>
            <person name="Wortman J."/>
        </authorList>
    </citation>
    <scope>NUCLEOTIDE SEQUENCE [LARGE SCALE GENOMIC DNA]</scope>
    <source>
        <strain evidence="3">ATCC 50983 / TXsc</strain>
    </source>
</reference>